<protein>
    <submittedName>
        <fullName evidence="2">DUF2844 domain-containing protein</fullName>
    </submittedName>
</protein>
<dbReference type="OrthoDB" id="7561239at2"/>
<organism evidence="2 3">
    <name type="scientific">Paraburkholderia dinghuensis</name>
    <dbReference type="NCBI Taxonomy" id="2305225"/>
    <lineage>
        <taxon>Bacteria</taxon>
        <taxon>Pseudomonadati</taxon>
        <taxon>Pseudomonadota</taxon>
        <taxon>Betaproteobacteria</taxon>
        <taxon>Burkholderiales</taxon>
        <taxon>Burkholderiaceae</taxon>
        <taxon>Paraburkholderia</taxon>
    </lineage>
</organism>
<keyword evidence="3" id="KW-1185">Reference proteome</keyword>
<reference evidence="2 3" key="1">
    <citation type="submission" date="2018-11" db="EMBL/GenBank/DDBJ databases">
        <title>Paraburkholderia sp. DHOA04, isolated from soil.</title>
        <authorList>
            <person name="Gao Z.-H."/>
            <person name="Qiu L.-H."/>
            <person name="Fu J.-C."/>
        </authorList>
    </citation>
    <scope>NUCLEOTIDE SEQUENCE [LARGE SCALE GENOMIC DNA]</scope>
    <source>
        <strain evidence="2 3">DHOA04</strain>
    </source>
</reference>
<evidence type="ECO:0000313" key="2">
    <source>
        <dbReference type="EMBL" id="RQH05423.1"/>
    </source>
</evidence>
<evidence type="ECO:0000313" key="3">
    <source>
        <dbReference type="Proteomes" id="UP000272778"/>
    </source>
</evidence>
<dbReference type="AlphaFoldDB" id="A0A3N6NXE9"/>
<feature type="chain" id="PRO_5018289744" evidence="1">
    <location>
        <begin position="22"/>
        <end position="156"/>
    </location>
</feature>
<name>A0A3N6NXE9_9BURK</name>
<proteinExistence type="predicted"/>
<dbReference type="InterPro" id="IPR021267">
    <property type="entry name" value="DUF2844"/>
</dbReference>
<feature type="signal peptide" evidence="1">
    <location>
        <begin position="1"/>
        <end position="21"/>
    </location>
</feature>
<dbReference type="Pfam" id="PF11005">
    <property type="entry name" value="DUF2844"/>
    <property type="match status" value="1"/>
</dbReference>
<sequence>MKEKLICTGVAALLASVPAWAALGGSPSFHGVRGTPSSSIRVMAASGTATAPWTVNTTTQDGGTVIREYLDSSGTVFAVSWSGPRVASLDTLLGSYFPAWQKGLAAAHAARGGGYGPVTLRESGLVVESGGHMGALIGRAWLPKALPQGFTTDQIQ</sequence>
<dbReference type="Proteomes" id="UP000272778">
    <property type="component" value="Unassembled WGS sequence"/>
</dbReference>
<dbReference type="RefSeq" id="WP_124151910.1">
    <property type="nucleotide sequence ID" value="NZ_RQIS01000010.1"/>
</dbReference>
<keyword evidence="1" id="KW-0732">Signal</keyword>
<dbReference type="EMBL" id="RQIS01000010">
    <property type="protein sequence ID" value="RQH05423.1"/>
    <property type="molecule type" value="Genomic_DNA"/>
</dbReference>
<gene>
    <name evidence="2" type="ORF">D1Y85_15285</name>
</gene>
<evidence type="ECO:0000256" key="1">
    <source>
        <dbReference type="SAM" id="SignalP"/>
    </source>
</evidence>
<accession>A0A3N6NXE9</accession>
<comment type="caution">
    <text evidence="2">The sequence shown here is derived from an EMBL/GenBank/DDBJ whole genome shotgun (WGS) entry which is preliminary data.</text>
</comment>